<dbReference type="PROSITE" id="PS51257">
    <property type="entry name" value="PROKAR_LIPOPROTEIN"/>
    <property type="match status" value="1"/>
</dbReference>
<feature type="domain" description="DUF3502" evidence="2">
    <location>
        <begin position="456"/>
        <end position="522"/>
    </location>
</feature>
<evidence type="ECO:0000313" key="3">
    <source>
        <dbReference type="EMBL" id="BBI36530.1"/>
    </source>
</evidence>
<proteinExistence type="predicted"/>
<reference evidence="3 4" key="1">
    <citation type="submission" date="2019-01" db="EMBL/GenBank/DDBJ databases">
        <title>Complete genome sequence of Cohnella hallensis HS21 isolated from Korean fir (Abies koreana) rhizospheric soil.</title>
        <authorList>
            <person name="Jiang L."/>
            <person name="Kang S.W."/>
            <person name="Kim S."/>
            <person name="Jung J."/>
            <person name="Kim C.Y."/>
            <person name="Kim D.H."/>
            <person name="Kim S.W."/>
            <person name="Lee J."/>
        </authorList>
    </citation>
    <scope>NUCLEOTIDE SEQUENCE [LARGE SCALE GENOMIC DNA]</scope>
    <source>
        <strain evidence="3 4">HS21</strain>
    </source>
</reference>
<dbReference type="KEGG" id="cohn:KCTCHS21_59290"/>
<dbReference type="Pfam" id="PF12010">
    <property type="entry name" value="DUF3502"/>
    <property type="match status" value="1"/>
</dbReference>
<keyword evidence="4" id="KW-1185">Reference proteome</keyword>
<dbReference type="InterPro" id="IPR050490">
    <property type="entry name" value="Bact_solute-bd_prot1"/>
</dbReference>
<sequence>MFRNVSFSKTGIVATILVLVLSMMLAACGNNNKENGSANESNEPKETTTGTPASTETAESLPEVKLTWYFPGVFPQADQDLVFAEVNKILKEKINATVDFKPFGFGEYDQKMQVVIASGESYDIAFTSNWINKYSLNVAKGAFLPLDDLLVKYAPKSFAAVPQSFWDAARVKGKIYGFINEQIAARTPAVVVSKEEASKYNLDIPAISGKLTPDNLHLLEPYIQSVRKDFPQKGFITSLVQLDGLFFNLEPIAGIQVPGSVEFSDSTLKVVNQFETEGVQKFAALMRDWNAKGYLNSKERISKKSEDGTEAKAGKVALAIGGAYKPGGEIELSAEVGYERLQLPAGTAHLTTNGIIATMQSINRNSKNPERAMMLLELLNTDKELYNLLSFGIKDKHFSIDADGFMVKQGDEAKAYSPDVPWMFATNFLAYVEKGKPMTVWEDTKKVNADALPSLLLGFSFDAEPVKSEIGKVTAIFDEYSRAIELGVSTEEKYKEFLAKQKAAGADKIIAEMQKQIDAWKATK</sequence>
<name>A0A3T1DEI2_9BACL</name>
<dbReference type="PANTHER" id="PTHR43649:SF17">
    <property type="entry name" value="ABC TRANSPORTER SOLUTE BINDING PROTEIN-SUGAR TRANSPORT"/>
    <property type="match status" value="1"/>
</dbReference>
<evidence type="ECO:0000256" key="1">
    <source>
        <dbReference type="SAM" id="MobiDB-lite"/>
    </source>
</evidence>
<evidence type="ECO:0000259" key="2">
    <source>
        <dbReference type="Pfam" id="PF12010"/>
    </source>
</evidence>
<dbReference type="OrthoDB" id="7936627at2"/>
<feature type="region of interest" description="Disordered" evidence="1">
    <location>
        <begin position="33"/>
        <end position="59"/>
    </location>
</feature>
<dbReference type="SUPFAM" id="SSF53850">
    <property type="entry name" value="Periplasmic binding protein-like II"/>
    <property type="match status" value="1"/>
</dbReference>
<organism evidence="3 4">
    <name type="scientific">Cohnella abietis</name>
    <dbReference type="NCBI Taxonomy" id="2507935"/>
    <lineage>
        <taxon>Bacteria</taxon>
        <taxon>Bacillati</taxon>
        <taxon>Bacillota</taxon>
        <taxon>Bacilli</taxon>
        <taxon>Bacillales</taxon>
        <taxon>Paenibacillaceae</taxon>
        <taxon>Cohnella</taxon>
    </lineage>
</organism>
<dbReference type="PANTHER" id="PTHR43649">
    <property type="entry name" value="ARABINOSE-BINDING PROTEIN-RELATED"/>
    <property type="match status" value="1"/>
</dbReference>
<evidence type="ECO:0000313" key="4">
    <source>
        <dbReference type="Proteomes" id="UP000289856"/>
    </source>
</evidence>
<protein>
    <submittedName>
        <fullName evidence="3">ABC transporter substrate-binding protein</fullName>
    </submittedName>
</protein>
<dbReference type="RefSeq" id="WP_130616034.1">
    <property type="nucleotide sequence ID" value="NZ_AP019400.1"/>
</dbReference>
<dbReference type="Proteomes" id="UP000289856">
    <property type="component" value="Chromosome"/>
</dbReference>
<dbReference type="AlphaFoldDB" id="A0A3T1DEI2"/>
<dbReference type="Gene3D" id="3.40.190.10">
    <property type="entry name" value="Periplasmic binding protein-like II"/>
    <property type="match status" value="2"/>
</dbReference>
<dbReference type="InterPro" id="IPR022627">
    <property type="entry name" value="DUF3502"/>
</dbReference>
<feature type="compositionally biased region" description="Low complexity" evidence="1">
    <location>
        <begin position="47"/>
        <end position="59"/>
    </location>
</feature>
<accession>A0A3T1DEI2</accession>
<dbReference type="EMBL" id="AP019400">
    <property type="protein sequence ID" value="BBI36530.1"/>
    <property type="molecule type" value="Genomic_DNA"/>
</dbReference>
<gene>
    <name evidence="3" type="ORF">KCTCHS21_59290</name>
</gene>